<dbReference type="EMBL" id="KV745094">
    <property type="protein sequence ID" value="OCK77878.1"/>
    <property type="molecule type" value="Genomic_DNA"/>
</dbReference>
<feature type="domain" description="RNase H type-1" evidence="1">
    <location>
        <begin position="38"/>
        <end position="189"/>
    </location>
</feature>
<dbReference type="Gene3D" id="3.30.420.10">
    <property type="entry name" value="Ribonuclease H-like superfamily/Ribonuclease H"/>
    <property type="match status" value="1"/>
</dbReference>
<dbReference type="InterPro" id="IPR036397">
    <property type="entry name" value="RNaseH_sf"/>
</dbReference>
<gene>
    <name evidence="2" type="ORF">K432DRAFT_427673</name>
</gene>
<dbReference type="Proteomes" id="UP000250266">
    <property type="component" value="Unassembled WGS sequence"/>
</dbReference>
<accession>A0A8E2E633</accession>
<dbReference type="GO" id="GO:0004523">
    <property type="term" value="F:RNA-DNA hybrid ribonuclease activity"/>
    <property type="evidence" value="ECO:0007669"/>
    <property type="project" value="InterPro"/>
</dbReference>
<dbReference type="CDD" id="cd09276">
    <property type="entry name" value="Rnase_HI_RT_non_LTR"/>
    <property type="match status" value="1"/>
</dbReference>
<dbReference type="InterPro" id="IPR002156">
    <property type="entry name" value="RNaseH_domain"/>
</dbReference>
<protein>
    <recommendedName>
        <fullName evidence="1">RNase H type-1 domain-containing protein</fullName>
    </recommendedName>
</protein>
<dbReference type="OrthoDB" id="3926137at2759"/>
<organism evidence="2 3">
    <name type="scientific">Lepidopterella palustris CBS 459.81</name>
    <dbReference type="NCBI Taxonomy" id="1314670"/>
    <lineage>
        <taxon>Eukaryota</taxon>
        <taxon>Fungi</taxon>
        <taxon>Dikarya</taxon>
        <taxon>Ascomycota</taxon>
        <taxon>Pezizomycotina</taxon>
        <taxon>Dothideomycetes</taxon>
        <taxon>Pleosporomycetidae</taxon>
        <taxon>Mytilinidiales</taxon>
        <taxon>Argynnaceae</taxon>
        <taxon>Lepidopterella</taxon>
    </lineage>
</organism>
<dbReference type="PROSITE" id="PS50879">
    <property type="entry name" value="RNASE_H_1"/>
    <property type="match status" value="1"/>
</dbReference>
<evidence type="ECO:0000313" key="3">
    <source>
        <dbReference type="Proteomes" id="UP000250266"/>
    </source>
</evidence>
<sequence length="267" mass="30302">MGIQSNLKSLYPFPDDIVIQDRLSAIHYGRDIFEQGIIERCLVMWVDASVGKFPRVRKANRLAVAAVRYLEFSSKSWTELVTLNTLPYGTAFAVEAEMIAIHEAFRVACGLMDDFDRLLIFTDCQSILQGIRSKSTFSFLSKPDWITSLFTYANLLYDLGITAELQWIPARSSVEGNERVDELAKRFRRSAQSILAKEQPDLILHHVSITPSSAELLRQVLFTKLIQNRKNNTEGCQSKHVDAKTVDSEQETIDGRIVELSIQLPNF</sequence>
<dbReference type="GO" id="GO:0003676">
    <property type="term" value="F:nucleic acid binding"/>
    <property type="evidence" value="ECO:0007669"/>
    <property type="project" value="InterPro"/>
</dbReference>
<name>A0A8E2E633_9PEZI</name>
<evidence type="ECO:0000259" key="1">
    <source>
        <dbReference type="PROSITE" id="PS50879"/>
    </source>
</evidence>
<reference evidence="2 3" key="1">
    <citation type="journal article" date="2016" name="Nat. Commun.">
        <title>Ectomycorrhizal ecology is imprinted in the genome of the dominant symbiotic fungus Cenococcum geophilum.</title>
        <authorList>
            <consortium name="DOE Joint Genome Institute"/>
            <person name="Peter M."/>
            <person name="Kohler A."/>
            <person name="Ohm R.A."/>
            <person name="Kuo A."/>
            <person name="Krutzmann J."/>
            <person name="Morin E."/>
            <person name="Arend M."/>
            <person name="Barry K.W."/>
            <person name="Binder M."/>
            <person name="Choi C."/>
            <person name="Clum A."/>
            <person name="Copeland A."/>
            <person name="Grisel N."/>
            <person name="Haridas S."/>
            <person name="Kipfer T."/>
            <person name="LaButti K."/>
            <person name="Lindquist E."/>
            <person name="Lipzen A."/>
            <person name="Maire R."/>
            <person name="Meier B."/>
            <person name="Mihaltcheva S."/>
            <person name="Molinier V."/>
            <person name="Murat C."/>
            <person name="Poggeler S."/>
            <person name="Quandt C.A."/>
            <person name="Sperisen C."/>
            <person name="Tritt A."/>
            <person name="Tisserant E."/>
            <person name="Crous P.W."/>
            <person name="Henrissat B."/>
            <person name="Nehls U."/>
            <person name="Egli S."/>
            <person name="Spatafora J.W."/>
            <person name="Grigoriev I.V."/>
            <person name="Martin F.M."/>
        </authorList>
    </citation>
    <scope>NUCLEOTIDE SEQUENCE [LARGE SCALE GENOMIC DNA]</scope>
    <source>
        <strain evidence="2 3">CBS 459.81</strain>
    </source>
</reference>
<dbReference type="SUPFAM" id="SSF53098">
    <property type="entry name" value="Ribonuclease H-like"/>
    <property type="match status" value="1"/>
</dbReference>
<dbReference type="InterPro" id="IPR012337">
    <property type="entry name" value="RNaseH-like_sf"/>
</dbReference>
<evidence type="ECO:0000313" key="2">
    <source>
        <dbReference type="EMBL" id="OCK77878.1"/>
    </source>
</evidence>
<proteinExistence type="predicted"/>
<keyword evidence="3" id="KW-1185">Reference proteome</keyword>
<dbReference type="AlphaFoldDB" id="A0A8E2E633"/>